<protein>
    <submittedName>
        <fullName evidence="1">Uncharacterized protein</fullName>
    </submittedName>
</protein>
<evidence type="ECO:0000313" key="2">
    <source>
        <dbReference type="Proteomes" id="UP000813385"/>
    </source>
</evidence>
<proteinExistence type="predicted"/>
<dbReference type="AlphaFoldDB" id="A0A8K0TN59"/>
<dbReference type="Proteomes" id="UP000813385">
    <property type="component" value="Unassembled WGS sequence"/>
</dbReference>
<name>A0A8K0TN59_9PEZI</name>
<sequence>MPRCLRVVRVLRRRRLARLTPLIKTRAGGPIRHWCSPTVREDGTVPGTCLSASLQQTCNLPVHRHGSAFGGSSKPPPAAPWVISNAARPKQVFTLQVCVTWLGFNPMMMMMMMSSQDAASPDLDISKTKGGELLASRTLLPPARWEIETRTHTPTRTPHAQPPLWLASSPSSLLPPTGHACWKDVVPRLPRRSSTWSCGRRVCTGPVVHLISRQVAANGAICSRALPCLALKGLGGQRFQWPGAPF</sequence>
<reference evidence="1" key="1">
    <citation type="journal article" date="2021" name="Nat. Commun.">
        <title>Genetic determinants of endophytism in the Arabidopsis root mycobiome.</title>
        <authorList>
            <person name="Mesny F."/>
            <person name="Miyauchi S."/>
            <person name="Thiergart T."/>
            <person name="Pickel B."/>
            <person name="Atanasova L."/>
            <person name="Karlsson M."/>
            <person name="Huettel B."/>
            <person name="Barry K.W."/>
            <person name="Haridas S."/>
            <person name="Chen C."/>
            <person name="Bauer D."/>
            <person name="Andreopoulos W."/>
            <person name="Pangilinan J."/>
            <person name="LaButti K."/>
            <person name="Riley R."/>
            <person name="Lipzen A."/>
            <person name="Clum A."/>
            <person name="Drula E."/>
            <person name="Henrissat B."/>
            <person name="Kohler A."/>
            <person name="Grigoriev I.V."/>
            <person name="Martin F.M."/>
            <person name="Hacquard S."/>
        </authorList>
    </citation>
    <scope>NUCLEOTIDE SEQUENCE</scope>
    <source>
        <strain evidence="1">MPI-CAGE-AT-0016</strain>
    </source>
</reference>
<comment type="caution">
    <text evidence="1">The sequence shown here is derived from an EMBL/GenBank/DDBJ whole genome shotgun (WGS) entry which is preliminary data.</text>
</comment>
<accession>A0A8K0TN59</accession>
<keyword evidence="2" id="KW-1185">Reference proteome</keyword>
<organism evidence="1 2">
    <name type="scientific">Plectosphaerella cucumerina</name>
    <dbReference type="NCBI Taxonomy" id="40658"/>
    <lineage>
        <taxon>Eukaryota</taxon>
        <taxon>Fungi</taxon>
        <taxon>Dikarya</taxon>
        <taxon>Ascomycota</taxon>
        <taxon>Pezizomycotina</taxon>
        <taxon>Sordariomycetes</taxon>
        <taxon>Hypocreomycetidae</taxon>
        <taxon>Glomerellales</taxon>
        <taxon>Plectosphaerellaceae</taxon>
        <taxon>Plectosphaerella</taxon>
    </lineage>
</organism>
<evidence type="ECO:0000313" key="1">
    <source>
        <dbReference type="EMBL" id="KAH7375384.1"/>
    </source>
</evidence>
<dbReference type="EMBL" id="JAGPXD010000001">
    <property type="protein sequence ID" value="KAH7375384.1"/>
    <property type="molecule type" value="Genomic_DNA"/>
</dbReference>
<gene>
    <name evidence="1" type="ORF">B0T11DRAFT_9055</name>
</gene>